<keyword evidence="4" id="KW-1003">Cell membrane</keyword>
<evidence type="ECO:0000259" key="15">
    <source>
        <dbReference type="Pfam" id="PF25989"/>
    </source>
</evidence>
<gene>
    <name evidence="16" type="ORF">PTE30175_02349</name>
</gene>
<dbReference type="PANTHER" id="PTHR30469:SF36">
    <property type="entry name" value="BLL3903 PROTEIN"/>
    <property type="match status" value="1"/>
</dbReference>
<dbReference type="PANTHER" id="PTHR30469">
    <property type="entry name" value="MULTIDRUG RESISTANCE PROTEIN MDTA"/>
    <property type="match status" value="1"/>
</dbReference>
<dbReference type="GO" id="GO:0005886">
    <property type="term" value="C:plasma membrane"/>
    <property type="evidence" value="ECO:0007669"/>
    <property type="project" value="UniProtKB-SubCell"/>
</dbReference>
<evidence type="ECO:0000256" key="3">
    <source>
        <dbReference type="ARBA" id="ARBA00022448"/>
    </source>
</evidence>
<accession>A0A5E4V782</accession>
<dbReference type="InterPro" id="IPR058637">
    <property type="entry name" value="YknX-like_C"/>
</dbReference>
<evidence type="ECO:0000313" key="16">
    <source>
        <dbReference type="EMBL" id="VVE06710.1"/>
    </source>
</evidence>
<dbReference type="GO" id="GO:1990281">
    <property type="term" value="C:efflux pump complex"/>
    <property type="evidence" value="ECO:0007669"/>
    <property type="project" value="TreeGrafter"/>
</dbReference>
<evidence type="ECO:0000256" key="4">
    <source>
        <dbReference type="ARBA" id="ARBA00022475"/>
    </source>
</evidence>
<evidence type="ECO:0000256" key="1">
    <source>
        <dbReference type="ARBA" id="ARBA00004377"/>
    </source>
</evidence>
<feature type="domain" description="Multidrug resistance protein MdtA-like barrel-sandwich hybrid" evidence="13">
    <location>
        <begin position="77"/>
        <end position="220"/>
    </location>
</feature>
<evidence type="ECO:0000256" key="6">
    <source>
        <dbReference type="ARBA" id="ARBA00022692"/>
    </source>
</evidence>
<dbReference type="Pfam" id="PF25917">
    <property type="entry name" value="BSH_RND"/>
    <property type="match status" value="1"/>
</dbReference>
<dbReference type="SUPFAM" id="SSF111369">
    <property type="entry name" value="HlyD-like secretion proteins"/>
    <property type="match status" value="1"/>
</dbReference>
<evidence type="ECO:0000256" key="7">
    <source>
        <dbReference type="ARBA" id="ARBA00022989"/>
    </source>
</evidence>
<feature type="transmembrane region" description="Helical" evidence="11">
    <location>
        <begin position="21"/>
        <end position="39"/>
    </location>
</feature>
<evidence type="ECO:0000256" key="5">
    <source>
        <dbReference type="ARBA" id="ARBA00022519"/>
    </source>
</evidence>
<comment type="subcellular location">
    <subcellularLocation>
        <location evidence="1">Cell inner membrane</location>
        <topology evidence="1">Single-pass membrane protein</topology>
    </subcellularLocation>
</comment>
<keyword evidence="7 11" id="KW-1133">Transmembrane helix</keyword>
<evidence type="ECO:0000259" key="13">
    <source>
        <dbReference type="Pfam" id="PF25917"/>
    </source>
</evidence>
<dbReference type="Pfam" id="PF25876">
    <property type="entry name" value="HH_MFP_RND"/>
    <property type="match status" value="1"/>
</dbReference>
<keyword evidence="8" id="KW-0175">Coiled coil</keyword>
<keyword evidence="17" id="KW-1185">Reference proteome</keyword>
<organism evidence="16 17">
    <name type="scientific">Pandoraea terrae</name>
    <dbReference type="NCBI Taxonomy" id="1537710"/>
    <lineage>
        <taxon>Bacteria</taxon>
        <taxon>Pseudomonadati</taxon>
        <taxon>Pseudomonadota</taxon>
        <taxon>Betaproteobacteria</taxon>
        <taxon>Burkholderiales</taxon>
        <taxon>Burkholderiaceae</taxon>
        <taxon>Pandoraea</taxon>
    </lineage>
</organism>
<dbReference type="OrthoDB" id="9783047at2"/>
<dbReference type="EMBL" id="CABPRZ010000008">
    <property type="protein sequence ID" value="VVE06710.1"/>
    <property type="molecule type" value="Genomic_DNA"/>
</dbReference>
<feature type="domain" description="Multidrug resistance protein MdtA-like beta-barrel" evidence="14">
    <location>
        <begin position="224"/>
        <end position="305"/>
    </location>
</feature>
<dbReference type="InterPro" id="IPR006311">
    <property type="entry name" value="TAT_signal"/>
</dbReference>
<evidence type="ECO:0000259" key="14">
    <source>
        <dbReference type="Pfam" id="PF25944"/>
    </source>
</evidence>
<reference evidence="16 17" key="1">
    <citation type="submission" date="2019-08" db="EMBL/GenBank/DDBJ databases">
        <authorList>
            <person name="Peeters C."/>
        </authorList>
    </citation>
    <scope>NUCLEOTIDE SEQUENCE [LARGE SCALE GENOMIC DNA]</scope>
    <source>
        <strain evidence="16 17">LMG 30175</strain>
    </source>
</reference>
<dbReference type="InterPro" id="IPR058626">
    <property type="entry name" value="MdtA-like_b-barrel"/>
</dbReference>
<proteinExistence type="inferred from homology"/>
<keyword evidence="10" id="KW-0170">Cobalt</keyword>
<evidence type="ECO:0000256" key="8">
    <source>
        <dbReference type="ARBA" id="ARBA00023054"/>
    </source>
</evidence>
<keyword evidence="5" id="KW-0997">Cell inner membrane</keyword>
<dbReference type="Pfam" id="PF25989">
    <property type="entry name" value="YknX_C"/>
    <property type="match status" value="1"/>
</dbReference>
<dbReference type="Gene3D" id="2.40.50.100">
    <property type="match status" value="1"/>
</dbReference>
<dbReference type="Gene3D" id="1.10.287.470">
    <property type="entry name" value="Helix hairpin bin"/>
    <property type="match status" value="1"/>
</dbReference>
<evidence type="ECO:0000256" key="9">
    <source>
        <dbReference type="ARBA" id="ARBA00023136"/>
    </source>
</evidence>
<comment type="similarity">
    <text evidence="2">Belongs to the membrane fusion protein (MFP) (TC 8.A.1) family.</text>
</comment>
<dbReference type="InterPro" id="IPR058625">
    <property type="entry name" value="MdtA-like_BSH"/>
</dbReference>
<dbReference type="Proteomes" id="UP000414233">
    <property type="component" value="Unassembled WGS sequence"/>
</dbReference>
<dbReference type="Pfam" id="PF25944">
    <property type="entry name" value="Beta-barrel_RND"/>
    <property type="match status" value="1"/>
</dbReference>
<evidence type="ECO:0000256" key="2">
    <source>
        <dbReference type="ARBA" id="ARBA00009477"/>
    </source>
</evidence>
<dbReference type="Gene3D" id="2.40.30.170">
    <property type="match status" value="1"/>
</dbReference>
<evidence type="ECO:0000256" key="10">
    <source>
        <dbReference type="ARBA" id="ARBA00023285"/>
    </source>
</evidence>
<sequence>MTPDQRDPANPARARPVLTRRGILAVVLVAGAAVAWLAWPRPKPVAAASATPVSTASALQTDLPIWATAIGTVQALNTVDVKVRVDGQLQSVSFAEGQDVSAGQVLAHLDPEPLKAELRKAEAARQKDQASLDNALLDLQRYTKLGQIGAATKQSVDTATAQVASLRAATAADDAQVHAARLQLGYTTITAPLSGRVGARQADAGSVVHANDASGLVTITQMQPITVAFSVPQDLLPDLLAAQASAPLAVTVATRGGERALAQGKLVFVDSRVDQNTGQIRLKAAFDNQDRALWPGELISVRLLLRTERQVVTVPSDAVVNTQDGQRIFVVKADQTVQLRPVRTGASADGKTEVRAGVRAGEAVVTDGQSRLNDGSKVAVRAAVAVAQADAGGQR</sequence>
<dbReference type="InterPro" id="IPR058624">
    <property type="entry name" value="MdtA-like_HH"/>
</dbReference>
<keyword evidence="9 11" id="KW-0472">Membrane</keyword>
<name>A0A5E4V782_9BURK</name>
<evidence type="ECO:0000313" key="17">
    <source>
        <dbReference type="Proteomes" id="UP000414233"/>
    </source>
</evidence>
<feature type="domain" description="YknX-like C-terminal permuted SH3-like" evidence="15">
    <location>
        <begin position="311"/>
        <end position="380"/>
    </location>
</feature>
<feature type="domain" description="Multidrug resistance protein MdtA-like alpha-helical hairpin" evidence="12">
    <location>
        <begin position="118"/>
        <end position="187"/>
    </location>
</feature>
<protein>
    <submittedName>
        <fullName evidence="16">Multidrug transporter subunit MdtA</fullName>
    </submittedName>
</protein>
<dbReference type="InterPro" id="IPR006143">
    <property type="entry name" value="RND_pump_MFP"/>
</dbReference>
<dbReference type="GO" id="GO:0015562">
    <property type="term" value="F:efflux transmembrane transporter activity"/>
    <property type="evidence" value="ECO:0007669"/>
    <property type="project" value="TreeGrafter"/>
</dbReference>
<evidence type="ECO:0000259" key="12">
    <source>
        <dbReference type="Pfam" id="PF25876"/>
    </source>
</evidence>
<dbReference type="FunFam" id="2.40.420.20:FF:000006">
    <property type="entry name" value="RND family efflux transporter MFP subunit"/>
    <property type="match status" value="1"/>
</dbReference>
<dbReference type="PROSITE" id="PS51318">
    <property type="entry name" value="TAT"/>
    <property type="match status" value="1"/>
</dbReference>
<keyword evidence="3" id="KW-0813">Transport</keyword>
<dbReference type="RefSeq" id="WP_150697212.1">
    <property type="nucleotide sequence ID" value="NZ_CABPRZ010000008.1"/>
</dbReference>
<dbReference type="NCBIfam" id="TIGR01730">
    <property type="entry name" value="RND_mfp"/>
    <property type="match status" value="1"/>
</dbReference>
<dbReference type="AlphaFoldDB" id="A0A5E4V782"/>
<evidence type="ECO:0000256" key="11">
    <source>
        <dbReference type="SAM" id="Phobius"/>
    </source>
</evidence>
<keyword evidence="6 11" id="KW-0812">Transmembrane</keyword>
<dbReference type="Gene3D" id="2.40.420.20">
    <property type="match status" value="1"/>
</dbReference>